<keyword evidence="4 8" id="KW-1133">Transmembrane helix</keyword>
<comment type="caution">
    <text evidence="10">The sequence shown here is derived from an EMBL/GenBank/DDBJ whole genome shotgun (WGS) entry which is preliminary data.</text>
</comment>
<dbReference type="InterPro" id="IPR047123">
    <property type="entry name" value="MYADM-like"/>
</dbReference>
<keyword evidence="3" id="KW-0677">Repeat</keyword>
<dbReference type="EMBL" id="SCKG01000021">
    <property type="protein sequence ID" value="TDG98229.1"/>
    <property type="molecule type" value="Genomic_DNA"/>
</dbReference>
<feature type="transmembrane region" description="Helical" evidence="8">
    <location>
        <begin position="53"/>
        <end position="77"/>
    </location>
</feature>
<feature type="transmembrane region" description="Helical" evidence="8">
    <location>
        <begin position="444"/>
        <end position="468"/>
    </location>
</feature>
<name>A0A484C2P5_PERFV</name>
<dbReference type="PANTHER" id="PTHR17068:SF12">
    <property type="entry name" value="MYELOID-ASSOCIATED DIFFERENTIATION MARKER-LIKE PROTEIN 2"/>
    <property type="match status" value="1"/>
</dbReference>
<evidence type="ECO:0000256" key="6">
    <source>
        <dbReference type="ARBA" id="ARBA00034721"/>
    </source>
</evidence>
<evidence type="ECO:0000256" key="7">
    <source>
        <dbReference type="PROSITE-ProRule" id="PRU00581"/>
    </source>
</evidence>
<dbReference type="PANTHER" id="PTHR17068">
    <property type="entry name" value="MYELOID-ASSOCIATED DIFFERENTIATION MARKER MYADM FAMILY MEMBER"/>
    <property type="match status" value="1"/>
</dbReference>
<feature type="transmembrane region" description="Helical" evidence="8">
    <location>
        <begin position="244"/>
        <end position="264"/>
    </location>
</feature>
<dbReference type="InterPro" id="IPR008253">
    <property type="entry name" value="Marvel"/>
</dbReference>
<feature type="transmembrane region" description="Helical" evidence="8">
    <location>
        <begin position="124"/>
        <end position="145"/>
    </location>
</feature>
<dbReference type="AlphaFoldDB" id="A0A484C2P5"/>
<dbReference type="PROSITE" id="PS51225">
    <property type="entry name" value="MARVEL"/>
    <property type="match status" value="1"/>
</dbReference>
<dbReference type="GO" id="GO:0016020">
    <property type="term" value="C:membrane"/>
    <property type="evidence" value="ECO:0007669"/>
    <property type="project" value="UniProtKB-SubCell"/>
</dbReference>
<evidence type="ECO:0000256" key="3">
    <source>
        <dbReference type="ARBA" id="ARBA00022737"/>
    </source>
</evidence>
<sequence length="513" mass="57439">MGIIDDIKDTLSKAVFSPSTLLSGRGGLHMAQIILSVVTFVLGAFRGGSTHTYWNYAMFTWAFCPIMTLIITIIEMFKLDVILNLFCMDWADFTTGMAMSSTLMTVSVAITYANFYACLRWQCLYGWIVSIFAFLCAFVYTLEVVKDKFLDKKKGSYLAALPGFWKVMEAFVSCMIFISLTGYRDKPALILCIIAYAIPFPILPLIIATNILKKLKKCLPFNLDRSRVPNLSIMCGPFKGCQGILRLLEIIFSALSFIVVICRGRMVSPWGVWCEFVWVFCITVPVVITVMEAKMWHILLAVFLPNWADLTCGLTSLCAVMITSATVIFAAVFVCLSCFVNILCFLFSLVATVVFLIDGAMQKKLFPSGYLSSLRGGLRTTEAFIACIILTAAADHFVTGEWAFRPLGMICSIIVFAVCLLVTVVIIVLHLLKLLQCLLSFKLNVMELVFNIVAVLLYLLAVILWSIFGYKRYKHNPYICQKCSYVDMNTVTIGALVNIVFYIVDLVLSFKSR</sequence>
<comment type="similarity">
    <text evidence="6">Belongs to the MAL family.</text>
</comment>
<accession>A0A484C2P5</accession>
<comment type="subcellular location">
    <subcellularLocation>
        <location evidence="1">Membrane</location>
        <topology evidence="1">Multi-pass membrane protein</topology>
    </subcellularLocation>
</comment>
<gene>
    <name evidence="10" type="ORF">EPR50_G00215010</name>
</gene>
<feature type="transmembrane region" description="Helical" evidence="8">
    <location>
        <begin position="488"/>
        <end position="508"/>
    </location>
</feature>
<feature type="transmembrane region" description="Helical" evidence="8">
    <location>
        <begin position="328"/>
        <end position="357"/>
    </location>
</feature>
<protein>
    <recommendedName>
        <fullName evidence="9">MARVEL domain-containing protein</fullName>
    </recommendedName>
</protein>
<dbReference type="Proteomes" id="UP000295070">
    <property type="component" value="Chromosome 21"/>
</dbReference>
<keyword evidence="2 7" id="KW-0812">Transmembrane</keyword>
<evidence type="ECO:0000256" key="8">
    <source>
        <dbReference type="SAM" id="Phobius"/>
    </source>
</evidence>
<evidence type="ECO:0000256" key="5">
    <source>
        <dbReference type="ARBA" id="ARBA00023136"/>
    </source>
</evidence>
<organism evidence="10 11">
    <name type="scientific">Perca flavescens</name>
    <name type="common">American yellow perch</name>
    <name type="synonym">Morone flavescens</name>
    <dbReference type="NCBI Taxonomy" id="8167"/>
    <lineage>
        <taxon>Eukaryota</taxon>
        <taxon>Metazoa</taxon>
        <taxon>Chordata</taxon>
        <taxon>Craniata</taxon>
        <taxon>Vertebrata</taxon>
        <taxon>Euteleostomi</taxon>
        <taxon>Actinopterygii</taxon>
        <taxon>Neopterygii</taxon>
        <taxon>Teleostei</taxon>
        <taxon>Neoteleostei</taxon>
        <taxon>Acanthomorphata</taxon>
        <taxon>Eupercaria</taxon>
        <taxon>Perciformes</taxon>
        <taxon>Percoidei</taxon>
        <taxon>Percidae</taxon>
        <taxon>Percinae</taxon>
        <taxon>Perca</taxon>
    </lineage>
</organism>
<evidence type="ECO:0000259" key="9">
    <source>
        <dbReference type="PROSITE" id="PS51225"/>
    </source>
</evidence>
<feature type="domain" description="MARVEL" evidence="9">
    <location>
        <begin position="237"/>
        <end position="367"/>
    </location>
</feature>
<feature type="transmembrane region" description="Helical" evidence="8">
    <location>
        <begin position="406"/>
        <end position="432"/>
    </location>
</feature>
<feature type="transmembrane region" description="Helical" evidence="8">
    <location>
        <begin position="157"/>
        <end position="182"/>
    </location>
</feature>
<feature type="transmembrane region" description="Helical" evidence="8">
    <location>
        <begin position="377"/>
        <end position="394"/>
    </location>
</feature>
<feature type="transmembrane region" description="Helical" evidence="8">
    <location>
        <begin position="89"/>
        <end position="112"/>
    </location>
</feature>
<feature type="transmembrane region" description="Helical" evidence="8">
    <location>
        <begin position="270"/>
        <end position="291"/>
    </location>
</feature>
<evidence type="ECO:0000256" key="2">
    <source>
        <dbReference type="ARBA" id="ARBA00022692"/>
    </source>
</evidence>
<evidence type="ECO:0000313" key="11">
    <source>
        <dbReference type="Proteomes" id="UP000295070"/>
    </source>
</evidence>
<evidence type="ECO:0000313" key="10">
    <source>
        <dbReference type="EMBL" id="TDG98229.1"/>
    </source>
</evidence>
<feature type="transmembrane region" description="Helical" evidence="8">
    <location>
        <begin position="27"/>
        <end position="47"/>
    </location>
</feature>
<evidence type="ECO:0000256" key="4">
    <source>
        <dbReference type="ARBA" id="ARBA00022989"/>
    </source>
</evidence>
<feature type="transmembrane region" description="Helical" evidence="8">
    <location>
        <begin position="188"/>
        <end position="212"/>
    </location>
</feature>
<proteinExistence type="inferred from homology"/>
<reference evidence="10 11" key="1">
    <citation type="submission" date="2019-01" db="EMBL/GenBank/DDBJ databases">
        <title>A chromosome-scale genome assembly of the yellow perch, Perca flavescens.</title>
        <authorList>
            <person name="Feron R."/>
            <person name="Morvezen R."/>
            <person name="Bestin A."/>
            <person name="Haffray P."/>
            <person name="Klopp C."/>
            <person name="Zahm M."/>
            <person name="Cabau C."/>
            <person name="Roques C."/>
            <person name="Donnadieu C."/>
            <person name="Bouchez O."/>
            <person name="Christie M."/>
            <person name="Larson W."/>
            <person name="Guiguen Y."/>
        </authorList>
    </citation>
    <scope>NUCLEOTIDE SEQUENCE [LARGE SCALE GENOMIC DNA]</scope>
    <source>
        <strain evidence="10">YP-PL-M2</strain>
        <tissue evidence="10">Blood</tissue>
    </source>
</reference>
<evidence type="ECO:0000256" key="1">
    <source>
        <dbReference type="ARBA" id="ARBA00004141"/>
    </source>
</evidence>
<keyword evidence="5 7" id="KW-0472">Membrane</keyword>
<feature type="transmembrane region" description="Helical" evidence="8">
    <location>
        <begin position="298"/>
        <end position="322"/>
    </location>
</feature>
<keyword evidence="11" id="KW-1185">Reference proteome</keyword>